<dbReference type="Gene3D" id="3.90.230.10">
    <property type="entry name" value="Creatinase/methionine aminopeptidase superfamily"/>
    <property type="match status" value="1"/>
</dbReference>
<evidence type="ECO:0000259" key="6">
    <source>
        <dbReference type="Pfam" id="PF01321"/>
    </source>
</evidence>
<dbReference type="AlphaFoldDB" id="D6Z4X0"/>
<accession>D6Z4X0</accession>
<dbReference type="InterPro" id="IPR000994">
    <property type="entry name" value="Pept_M24"/>
</dbReference>
<dbReference type="PROSITE" id="PS00491">
    <property type="entry name" value="PROLINE_PEPTIDASE"/>
    <property type="match status" value="1"/>
</dbReference>
<evidence type="ECO:0000313" key="7">
    <source>
        <dbReference type="EMBL" id="ADH86595.1"/>
    </source>
</evidence>
<evidence type="ECO:0000256" key="1">
    <source>
        <dbReference type="ARBA" id="ARBA00022670"/>
    </source>
</evidence>
<dbReference type="KEGG" id="dak:DaAHT2_1915"/>
<dbReference type="InterPro" id="IPR001714">
    <property type="entry name" value="Pept_M24_MAP"/>
</dbReference>
<dbReference type="InterPro" id="IPR000587">
    <property type="entry name" value="Creatinase_N"/>
</dbReference>
<dbReference type="Gene3D" id="3.40.350.10">
    <property type="entry name" value="Creatinase/prolidase N-terminal domain"/>
    <property type="match status" value="1"/>
</dbReference>
<dbReference type="GO" id="GO:0008235">
    <property type="term" value="F:metalloexopeptidase activity"/>
    <property type="evidence" value="ECO:0007669"/>
    <property type="project" value="UniProtKB-ARBA"/>
</dbReference>
<dbReference type="InterPro" id="IPR029149">
    <property type="entry name" value="Creatin/AminoP/Spt16_N"/>
</dbReference>
<gene>
    <name evidence="7" type="ordered locus">DaAHT2_1915</name>
</gene>
<dbReference type="GO" id="GO:0006508">
    <property type="term" value="P:proteolysis"/>
    <property type="evidence" value="ECO:0007669"/>
    <property type="project" value="UniProtKB-KW"/>
</dbReference>
<feature type="domain" description="Creatinase N-terminal" evidence="6">
    <location>
        <begin position="7"/>
        <end position="142"/>
    </location>
</feature>
<keyword evidence="2" id="KW-0479">Metal-binding</keyword>
<proteinExistence type="predicted"/>
<keyword evidence="4" id="KW-0482">Metalloprotease</keyword>
<dbReference type="STRING" id="589865.DaAHT2_1915"/>
<dbReference type="Proteomes" id="UP000001508">
    <property type="component" value="Chromosome"/>
</dbReference>
<dbReference type="EMBL" id="CP001940">
    <property type="protein sequence ID" value="ADH86595.1"/>
    <property type="molecule type" value="Genomic_DNA"/>
</dbReference>
<dbReference type="Pfam" id="PF01321">
    <property type="entry name" value="Creatinase_N"/>
    <property type="match status" value="1"/>
</dbReference>
<dbReference type="SUPFAM" id="SSF55920">
    <property type="entry name" value="Creatinase/aminopeptidase"/>
    <property type="match status" value="1"/>
</dbReference>
<dbReference type="PANTHER" id="PTHR46112:SF8">
    <property type="entry name" value="CYTOPLASMIC PEPTIDASE PEPQ-RELATED"/>
    <property type="match status" value="1"/>
</dbReference>
<dbReference type="PANTHER" id="PTHR46112">
    <property type="entry name" value="AMINOPEPTIDASE"/>
    <property type="match status" value="1"/>
</dbReference>
<dbReference type="GO" id="GO:0004177">
    <property type="term" value="F:aminopeptidase activity"/>
    <property type="evidence" value="ECO:0007669"/>
    <property type="project" value="UniProtKB-ARBA"/>
</dbReference>
<keyword evidence="8" id="KW-1185">Reference proteome</keyword>
<dbReference type="eggNOG" id="COG0006">
    <property type="taxonomic scope" value="Bacteria"/>
</dbReference>
<protein>
    <submittedName>
        <fullName evidence="7">Peptidase M24</fullName>
    </submittedName>
</protein>
<dbReference type="Pfam" id="PF00557">
    <property type="entry name" value="Peptidase_M24"/>
    <property type="match status" value="1"/>
</dbReference>
<evidence type="ECO:0000256" key="2">
    <source>
        <dbReference type="ARBA" id="ARBA00022723"/>
    </source>
</evidence>
<evidence type="ECO:0000256" key="4">
    <source>
        <dbReference type="ARBA" id="ARBA00023049"/>
    </source>
</evidence>
<reference evidence="8" key="1">
    <citation type="submission" date="2010-02" db="EMBL/GenBank/DDBJ databases">
        <title>Complete sequence of Desulfurivibrio alkaliphilus AHT2.</title>
        <authorList>
            <consortium name="US DOE Joint Genome Institute"/>
            <person name="Pitluck S."/>
            <person name="Chertkov O."/>
            <person name="Detter J.C."/>
            <person name="Han C."/>
            <person name="Tapia R."/>
            <person name="Larimer F."/>
            <person name="Land M."/>
            <person name="Hauser L."/>
            <person name="Kyrpides N."/>
            <person name="Mikhailova N."/>
            <person name="Sorokin D.Y."/>
            <person name="Muyzer G."/>
            <person name="Woyke T."/>
        </authorList>
    </citation>
    <scope>NUCLEOTIDE SEQUENCE [LARGE SCALE GENOMIC DNA]</scope>
    <source>
        <strain evidence="8">DSM 19089 / UNIQEM U267 / AHT2</strain>
    </source>
</reference>
<dbReference type="HOGENOM" id="CLU_017266_4_2_7"/>
<sequence>MTFTTERLTRLRRRLQRRGLDAMLVTQPENRRYLSGFTATDHGINESSGVLLIPAAGRPLLLTDGRYRLQAEEEAPDFEVLVYPRGLFPLLRRLFNTLKPRRLAFESHYLLHSVYGRLAKLAADKGVELVAFTELVEEQRLVKSSAELELIEEAVRLNEKVFAQAYRQLRPGISEQETAWLIEDTMRRSGAQGPSFPTIVAAGPNGAKPHAVPTARKIKAGEPVIIDMGLQIEGYCSDMTRTVVLGEPDDKTLGLLRLVRRAQLAGQEALRAGVSGRHVDQMARRVIAGAGYGDYFDHSLGHGVGLNVHEGPTLSYRNRKKLRPGMVVTIEPGVYLPGWGGVRLENMAVVTPEGCRILNQDTTFLNV</sequence>
<evidence type="ECO:0000313" key="8">
    <source>
        <dbReference type="Proteomes" id="UP000001508"/>
    </source>
</evidence>
<dbReference type="InterPro" id="IPR036005">
    <property type="entry name" value="Creatinase/aminopeptidase-like"/>
</dbReference>
<dbReference type="SUPFAM" id="SSF53092">
    <property type="entry name" value="Creatinase/prolidase N-terminal domain"/>
    <property type="match status" value="1"/>
</dbReference>
<dbReference type="FunCoup" id="D6Z4X0">
    <property type="interactions" value="60"/>
</dbReference>
<dbReference type="InParanoid" id="D6Z4X0"/>
<feature type="domain" description="Peptidase M24" evidence="5">
    <location>
        <begin position="149"/>
        <end position="351"/>
    </location>
</feature>
<dbReference type="PRINTS" id="PR00599">
    <property type="entry name" value="MAPEPTIDASE"/>
</dbReference>
<dbReference type="InterPro" id="IPR001131">
    <property type="entry name" value="Peptidase_M24B_aminopep-P_CS"/>
</dbReference>
<organism evidence="7 8">
    <name type="scientific">Desulfurivibrio alkaliphilus (strain DSM 19089 / UNIQEM U267 / AHT2)</name>
    <dbReference type="NCBI Taxonomy" id="589865"/>
    <lineage>
        <taxon>Bacteria</taxon>
        <taxon>Pseudomonadati</taxon>
        <taxon>Thermodesulfobacteriota</taxon>
        <taxon>Desulfobulbia</taxon>
        <taxon>Desulfobulbales</taxon>
        <taxon>Desulfobulbaceae</taxon>
        <taxon>Desulfurivibrio</taxon>
    </lineage>
</organism>
<dbReference type="GO" id="GO:0046872">
    <property type="term" value="F:metal ion binding"/>
    <property type="evidence" value="ECO:0007669"/>
    <property type="project" value="UniProtKB-KW"/>
</dbReference>
<dbReference type="CDD" id="cd01092">
    <property type="entry name" value="APP-like"/>
    <property type="match status" value="1"/>
</dbReference>
<name>D6Z4X0_DESAT</name>
<keyword evidence="1" id="KW-0645">Protease</keyword>
<dbReference type="InterPro" id="IPR050659">
    <property type="entry name" value="Peptidase_M24B"/>
</dbReference>
<evidence type="ECO:0000256" key="3">
    <source>
        <dbReference type="ARBA" id="ARBA00022801"/>
    </source>
</evidence>
<keyword evidence="3" id="KW-0378">Hydrolase</keyword>
<dbReference type="OrthoDB" id="9806388at2"/>
<dbReference type="RefSeq" id="WP_013164118.1">
    <property type="nucleotide sequence ID" value="NC_014216.1"/>
</dbReference>
<evidence type="ECO:0000259" key="5">
    <source>
        <dbReference type="Pfam" id="PF00557"/>
    </source>
</evidence>